<dbReference type="EMBL" id="CP031165">
    <property type="protein sequence ID" value="AXV05868.1"/>
    <property type="molecule type" value="Genomic_DNA"/>
</dbReference>
<evidence type="ECO:0000259" key="7">
    <source>
        <dbReference type="Pfam" id="PF06429"/>
    </source>
</evidence>
<dbReference type="Pfam" id="PF22692">
    <property type="entry name" value="LlgE_F_G_D1"/>
    <property type="match status" value="1"/>
</dbReference>
<dbReference type="AlphaFoldDB" id="A0A346XUH1"/>
<feature type="domain" description="Flagellar hook protein FlgE/F/G-like D1" evidence="9">
    <location>
        <begin position="95"/>
        <end position="156"/>
    </location>
</feature>
<dbReference type="Pfam" id="PF06429">
    <property type="entry name" value="Flg_bbr_C"/>
    <property type="match status" value="1"/>
</dbReference>
<dbReference type="InterPro" id="IPR020013">
    <property type="entry name" value="Flagellar_FlgE/F/G"/>
</dbReference>
<keyword evidence="11" id="KW-1185">Reference proteome</keyword>
<name>A0A346XUH1_9ACTN</name>
<evidence type="ECO:0000256" key="5">
    <source>
        <dbReference type="RuleBase" id="RU362116"/>
    </source>
</evidence>
<protein>
    <recommendedName>
        <fullName evidence="3 5">Flagellar hook protein FlgE</fullName>
    </recommendedName>
</protein>
<dbReference type="KEGG" id="euz:DVS28_a1168"/>
<accession>A0A346XUH1</accession>
<reference evidence="10 11" key="1">
    <citation type="submission" date="2018-09" db="EMBL/GenBank/DDBJ databases">
        <title>Complete genome sequence of Euzebya sp. DY32-46 isolated from seawater of Pacific Ocean.</title>
        <authorList>
            <person name="Xu L."/>
            <person name="Wu Y.-H."/>
            <person name="Xu X.-W."/>
        </authorList>
    </citation>
    <scope>NUCLEOTIDE SEQUENCE [LARGE SCALE GENOMIC DNA]</scope>
    <source>
        <strain evidence="10 11">DY32-46</strain>
    </source>
</reference>
<evidence type="ECO:0000256" key="2">
    <source>
        <dbReference type="ARBA" id="ARBA00009677"/>
    </source>
</evidence>
<sequence>MLRSMYSGISGLRSHQIYMDTVGSNIANVNTTGYKSSGVIFSDMLSQVLSGAGAPGELSGGTNPAQVGLGTRIAGIQTSFVQGATQLTGRATDMAIQGDGFFVARSGGENLYTRAGSLSFDANGALVTPSGGIIQGWSANANGVVDINSPVTDLTVPIGQILQPNESTSVQLGGNLPADAEVGDAIVTTIDIVDSQGTPLPLTLTWTKTGDDAWEVSATTPDPANPGSNLDLISPATPVTFDPSTGLPSIGSTTIATAGLPGEWAGTDVTVDFGEPGDPDGLVQFSGEQTMTALGQDGSEIGFLRSFSIDPSGLISGVFSNGMRRDLGQVALAAFNNPTGLERAGDTAFRATANSGEAAMGVAGTGPFGSIAGGTVEMSNVDLAAEFTNMISAQRGFQANSRVITASDEILQDLVNMKR</sequence>
<evidence type="ECO:0000256" key="4">
    <source>
        <dbReference type="ARBA" id="ARBA00023143"/>
    </source>
</evidence>
<dbReference type="SUPFAM" id="SSF117143">
    <property type="entry name" value="Flagellar hook protein flgE"/>
    <property type="match status" value="1"/>
</dbReference>
<feature type="domain" description="Flagellar hook protein FlgE D2" evidence="8">
    <location>
        <begin position="187"/>
        <end position="298"/>
    </location>
</feature>
<dbReference type="RefSeq" id="WP_114590606.1">
    <property type="nucleotide sequence ID" value="NZ_CP031165.1"/>
</dbReference>
<feature type="domain" description="Flagellar basal body rod protein N-terminal" evidence="6">
    <location>
        <begin position="5"/>
        <end position="35"/>
    </location>
</feature>
<comment type="function">
    <text evidence="5">A flexible structure which links the flagellar filament to the drive apparatus in the basal body.</text>
</comment>
<dbReference type="PANTHER" id="PTHR30435">
    <property type="entry name" value="FLAGELLAR PROTEIN"/>
    <property type="match status" value="1"/>
</dbReference>
<evidence type="ECO:0000313" key="11">
    <source>
        <dbReference type="Proteomes" id="UP000264006"/>
    </source>
</evidence>
<evidence type="ECO:0000256" key="3">
    <source>
        <dbReference type="ARBA" id="ARBA00019015"/>
    </source>
</evidence>
<dbReference type="GO" id="GO:0005829">
    <property type="term" value="C:cytosol"/>
    <property type="evidence" value="ECO:0007669"/>
    <property type="project" value="TreeGrafter"/>
</dbReference>
<evidence type="ECO:0000259" key="8">
    <source>
        <dbReference type="Pfam" id="PF07559"/>
    </source>
</evidence>
<comment type="similarity">
    <text evidence="2 5">Belongs to the flagella basal body rod proteins family.</text>
</comment>
<dbReference type="Pfam" id="PF07559">
    <property type="entry name" value="FlgE_D2"/>
    <property type="match status" value="1"/>
</dbReference>
<dbReference type="InterPro" id="IPR011491">
    <property type="entry name" value="FlgE_D2"/>
</dbReference>
<dbReference type="Gene3D" id="2.60.98.20">
    <property type="entry name" value="Flagellar hook protein FlgE"/>
    <property type="match status" value="1"/>
</dbReference>
<dbReference type="Pfam" id="PF00460">
    <property type="entry name" value="Flg_bb_rod"/>
    <property type="match status" value="1"/>
</dbReference>
<dbReference type="GO" id="GO:0009425">
    <property type="term" value="C:bacterial-type flagellum basal body"/>
    <property type="evidence" value="ECO:0007669"/>
    <property type="project" value="UniProtKB-SubCell"/>
</dbReference>
<dbReference type="InterPro" id="IPR037058">
    <property type="entry name" value="Falgellar_hook_FlgE_sf"/>
</dbReference>
<keyword evidence="4 5" id="KW-0975">Bacterial flagellum</keyword>
<dbReference type="Proteomes" id="UP000264006">
    <property type="component" value="Chromosome"/>
</dbReference>
<feature type="domain" description="Flagellar basal-body/hook protein C-terminal" evidence="7">
    <location>
        <begin position="373"/>
        <end position="417"/>
    </location>
</feature>
<dbReference type="GO" id="GO:0071978">
    <property type="term" value="P:bacterial-type flagellum-dependent swarming motility"/>
    <property type="evidence" value="ECO:0007669"/>
    <property type="project" value="TreeGrafter"/>
</dbReference>
<dbReference type="PANTHER" id="PTHR30435:SF1">
    <property type="entry name" value="FLAGELLAR HOOK PROTEIN FLGE"/>
    <property type="match status" value="1"/>
</dbReference>
<keyword evidence="10" id="KW-0282">Flagellum</keyword>
<keyword evidence="10" id="KW-0969">Cilium</keyword>
<organism evidence="10 11">
    <name type="scientific">Euzebya pacifica</name>
    <dbReference type="NCBI Taxonomy" id="1608957"/>
    <lineage>
        <taxon>Bacteria</taxon>
        <taxon>Bacillati</taxon>
        <taxon>Actinomycetota</taxon>
        <taxon>Nitriliruptoria</taxon>
        <taxon>Euzebyales</taxon>
    </lineage>
</organism>
<gene>
    <name evidence="10" type="ORF">DVS28_a1168</name>
</gene>
<dbReference type="InterPro" id="IPR010930">
    <property type="entry name" value="Flg_bb/hook_C_dom"/>
</dbReference>
<dbReference type="InterPro" id="IPR053967">
    <property type="entry name" value="LlgE_F_G-like_D1"/>
</dbReference>
<keyword evidence="10" id="KW-0966">Cell projection</keyword>
<dbReference type="InterPro" id="IPR001444">
    <property type="entry name" value="Flag_bb_rod_N"/>
</dbReference>
<dbReference type="NCBIfam" id="TIGR03506">
    <property type="entry name" value="FlgEFG_subfam"/>
    <property type="match status" value="1"/>
</dbReference>
<evidence type="ECO:0000259" key="9">
    <source>
        <dbReference type="Pfam" id="PF22692"/>
    </source>
</evidence>
<proteinExistence type="inferred from homology"/>
<evidence type="ECO:0000313" key="10">
    <source>
        <dbReference type="EMBL" id="AXV05868.1"/>
    </source>
</evidence>
<evidence type="ECO:0000259" key="6">
    <source>
        <dbReference type="Pfam" id="PF00460"/>
    </source>
</evidence>
<comment type="subcellular location">
    <subcellularLocation>
        <location evidence="1 5">Bacterial flagellum basal body</location>
    </subcellularLocation>
</comment>
<dbReference type="OrthoDB" id="9804559at2"/>
<dbReference type="InterPro" id="IPR037925">
    <property type="entry name" value="FlgE/F/G-like"/>
</dbReference>
<evidence type="ECO:0000256" key="1">
    <source>
        <dbReference type="ARBA" id="ARBA00004117"/>
    </source>
</evidence>
<dbReference type="GO" id="GO:0009424">
    <property type="term" value="C:bacterial-type flagellum hook"/>
    <property type="evidence" value="ECO:0007669"/>
    <property type="project" value="TreeGrafter"/>
</dbReference>